<proteinExistence type="predicted"/>
<accession>A0ABP4WTN3</accession>
<feature type="domain" description="HTH tetR-type" evidence="3">
    <location>
        <begin position="7"/>
        <end position="67"/>
    </location>
</feature>
<dbReference type="EMBL" id="BAAANH010000003">
    <property type="protein sequence ID" value="GAA1759820.1"/>
    <property type="molecule type" value="Genomic_DNA"/>
</dbReference>
<dbReference type="InterPro" id="IPR036271">
    <property type="entry name" value="Tet_transcr_reg_TetR-rel_C_sf"/>
</dbReference>
<evidence type="ECO:0000256" key="1">
    <source>
        <dbReference type="ARBA" id="ARBA00023125"/>
    </source>
</evidence>
<gene>
    <name evidence="4" type="ORF">GCM10009747_18590</name>
</gene>
<dbReference type="PANTHER" id="PTHR30055">
    <property type="entry name" value="HTH-TYPE TRANSCRIPTIONAL REGULATOR RUTR"/>
    <property type="match status" value="1"/>
</dbReference>
<dbReference type="InterPro" id="IPR050109">
    <property type="entry name" value="HTH-type_TetR-like_transc_reg"/>
</dbReference>
<keyword evidence="5" id="KW-1185">Reference proteome</keyword>
<dbReference type="Gene3D" id="1.10.357.10">
    <property type="entry name" value="Tetracycline Repressor, domain 2"/>
    <property type="match status" value="1"/>
</dbReference>
<dbReference type="Pfam" id="PF00440">
    <property type="entry name" value="TetR_N"/>
    <property type="match status" value="1"/>
</dbReference>
<dbReference type="PROSITE" id="PS50977">
    <property type="entry name" value="HTH_TETR_2"/>
    <property type="match status" value="1"/>
</dbReference>
<dbReference type="InterPro" id="IPR001647">
    <property type="entry name" value="HTH_TetR"/>
</dbReference>
<keyword evidence="1 2" id="KW-0238">DNA-binding</keyword>
<feature type="DNA-binding region" description="H-T-H motif" evidence="2">
    <location>
        <begin position="30"/>
        <end position="49"/>
    </location>
</feature>
<evidence type="ECO:0000313" key="5">
    <source>
        <dbReference type="Proteomes" id="UP001500506"/>
    </source>
</evidence>
<organism evidence="4 5">
    <name type="scientific">Agromyces humatus</name>
    <dbReference type="NCBI Taxonomy" id="279573"/>
    <lineage>
        <taxon>Bacteria</taxon>
        <taxon>Bacillati</taxon>
        <taxon>Actinomycetota</taxon>
        <taxon>Actinomycetes</taxon>
        <taxon>Micrococcales</taxon>
        <taxon>Microbacteriaceae</taxon>
        <taxon>Agromyces</taxon>
    </lineage>
</organism>
<dbReference type="SUPFAM" id="SSF46689">
    <property type="entry name" value="Homeodomain-like"/>
    <property type="match status" value="1"/>
</dbReference>
<name>A0ABP4WTN3_9MICO</name>
<dbReference type="InterPro" id="IPR009057">
    <property type="entry name" value="Homeodomain-like_sf"/>
</dbReference>
<evidence type="ECO:0000256" key="2">
    <source>
        <dbReference type="PROSITE-ProRule" id="PRU00335"/>
    </source>
</evidence>
<protein>
    <submittedName>
        <fullName evidence="4">TetR family transcriptional regulator</fullName>
    </submittedName>
</protein>
<sequence length="187" mass="20596">MPRPFAPERREEVLDQAVAFLAENGLANFSTRKLATAIGASTNVIFYQFGSKENLIAAALERARSENLRVLEGFRTATPDASVADAFEGIWVWWMEEPSRLTYSRLNMEAMTTGVGDDAARTDLIDYWVDYFGGWLVRDGHSEARAPQLATLLLATLSGLTIDLIATGDRARLDASVADFAAYLRAT</sequence>
<comment type="caution">
    <text evidence="4">The sequence shown here is derived from an EMBL/GenBank/DDBJ whole genome shotgun (WGS) entry which is preliminary data.</text>
</comment>
<dbReference type="PRINTS" id="PR00455">
    <property type="entry name" value="HTHTETR"/>
</dbReference>
<dbReference type="Proteomes" id="UP001500506">
    <property type="component" value="Unassembled WGS sequence"/>
</dbReference>
<reference evidence="5" key="1">
    <citation type="journal article" date="2019" name="Int. J. Syst. Evol. Microbiol.">
        <title>The Global Catalogue of Microorganisms (GCM) 10K type strain sequencing project: providing services to taxonomists for standard genome sequencing and annotation.</title>
        <authorList>
            <consortium name="The Broad Institute Genomics Platform"/>
            <consortium name="The Broad Institute Genome Sequencing Center for Infectious Disease"/>
            <person name="Wu L."/>
            <person name="Ma J."/>
        </authorList>
    </citation>
    <scope>NUCLEOTIDE SEQUENCE [LARGE SCALE GENOMIC DNA]</scope>
    <source>
        <strain evidence="5">JCM 14319</strain>
    </source>
</reference>
<evidence type="ECO:0000259" key="3">
    <source>
        <dbReference type="PROSITE" id="PS50977"/>
    </source>
</evidence>
<dbReference type="SUPFAM" id="SSF48498">
    <property type="entry name" value="Tetracyclin repressor-like, C-terminal domain"/>
    <property type="match status" value="1"/>
</dbReference>
<evidence type="ECO:0000313" key="4">
    <source>
        <dbReference type="EMBL" id="GAA1759820.1"/>
    </source>
</evidence>
<dbReference type="RefSeq" id="WP_232499968.1">
    <property type="nucleotide sequence ID" value="NZ_BAAANH010000003.1"/>
</dbReference>